<keyword evidence="5" id="KW-1185">Reference proteome</keyword>
<feature type="compositionally biased region" description="Low complexity" evidence="2">
    <location>
        <begin position="209"/>
        <end position="238"/>
    </location>
</feature>
<dbReference type="GeneID" id="125178463"/>
<reference evidence="6" key="4">
    <citation type="submission" date="2025-04" db="UniProtKB">
        <authorList>
            <consortium name="RefSeq"/>
        </authorList>
    </citation>
    <scope>IDENTIFICATION</scope>
    <source>
        <tissue evidence="6">Whole organism</tissue>
    </source>
</reference>
<keyword evidence="1" id="KW-0863">Zinc-finger</keyword>
<proteinExistence type="predicted"/>
<evidence type="ECO:0000259" key="3">
    <source>
        <dbReference type="PROSITE" id="PS50157"/>
    </source>
</evidence>
<feature type="region of interest" description="Disordered" evidence="2">
    <location>
        <begin position="128"/>
        <end position="238"/>
    </location>
</feature>
<dbReference type="OrthoDB" id="6362853at2759"/>
<evidence type="ECO:0000313" key="4">
    <source>
        <dbReference type="EMBL" id="KAA0194999.1"/>
    </source>
</evidence>
<feature type="compositionally biased region" description="Low complexity" evidence="2">
    <location>
        <begin position="135"/>
        <end position="155"/>
    </location>
</feature>
<reference evidence="4" key="2">
    <citation type="journal article" date="2018" name="Environ. Sci. Technol.">
        <title>The Toxicogenome of Hyalella azteca: A Model for Sediment Ecotoxicology and Evolutionary Toxicology.</title>
        <authorList>
            <person name="Poynton H.C."/>
            <person name="Hasenbein S."/>
            <person name="Benoit J.B."/>
            <person name="Sepulveda M.S."/>
            <person name="Poelchau M.F."/>
            <person name="Hughes D.S.T."/>
            <person name="Murali S.C."/>
            <person name="Chen S."/>
            <person name="Glastad K.M."/>
            <person name="Goodisman M.A.D."/>
            <person name="Werren J.H."/>
            <person name="Vineis J.H."/>
            <person name="Bowen J.L."/>
            <person name="Friedrich M."/>
            <person name="Jones J."/>
            <person name="Robertson H.M."/>
            <person name="Feyereisen R."/>
            <person name="Mechler-Hickson A."/>
            <person name="Mathers N."/>
            <person name="Lee C.E."/>
            <person name="Colbourne J.K."/>
            <person name="Biales A."/>
            <person name="Johnston J.S."/>
            <person name="Wellborn G.A."/>
            <person name="Rosendale A.J."/>
            <person name="Cridge A.G."/>
            <person name="Munoz-Torres M.C."/>
            <person name="Bain P.A."/>
            <person name="Manny A.R."/>
            <person name="Major K.M."/>
            <person name="Lambert F.N."/>
            <person name="Vulpe C.D."/>
            <person name="Tuck P."/>
            <person name="Blalock B.J."/>
            <person name="Lin Y.Y."/>
            <person name="Smith M.E."/>
            <person name="Ochoa-Acuna H."/>
            <person name="Chen M.M."/>
            <person name="Childers C.P."/>
            <person name="Qu J."/>
            <person name="Dugan S."/>
            <person name="Lee S.L."/>
            <person name="Chao H."/>
            <person name="Dinh H."/>
            <person name="Han Y."/>
            <person name="Doddapaneni H."/>
            <person name="Worley K.C."/>
            <person name="Muzny D.M."/>
            <person name="Gibbs R.A."/>
            <person name="Richards S."/>
        </authorList>
    </citation>
    <scope>NUCLEOTIDE SEQUENCE</scope>
    <source>
        <strain evidence="4">HAZT.00-mixed</strain>
        <tissue evidence="4">Whole organism</tissue>
    </source>
</reference>
<gene>
    <name evidence="6" type="primary">LOC125178463</name>
    <name evidence="4" type="ORF">HAZT_HAZT003597</name>
</gene>
<dbReference type="Pfam" id="PF00096">
    <property type="entry name" value="zf-C2H2"/>
    <property type="match status" value="1"/>
</dbReference>
<feature type="compositionally biased region" description="Pro residues" evidence="2">
    <location>
        <begin position="197"/>
        <end position="208"/>
    </location>
</feature>
<dbReference type="PROSITE" id="PS00028">
    <property type="entry name" value="ZINC_FINGER_C2H2_1"/>
    <property type="match status" value="2"/>
</dbReference>
<feature type="domain" description="C2H2-type" evidence="3">
    <location>
        <begin position="42"/>
        <end position="70"/>
    </location>
</feature>
<protein>
    <submittedName>
        <fullName evidence="6">Zinc finger protein 256-like</fullName>
    </submittedName>
</protein>
<feature type="domain" description="C2H2-type" evidence="3">
    <location>
        <begin position="71"/>
        <end position="99"/>
    </location>
</feature>
<sequence length="238" mass="25827">MEEFRGGNMTASSSLIDHMDSGRCVGDIRSGSPPLPPSSLPHECQVCGKLISCRRNLWKHMERVHLTNPAVRCSICAKLFKNKYALKDHQRIYHGGLSEPLPSSPLPHPHHQSPANLLSRILRDTRPSCPPSVAGSLSRPSCSVVSVSPSGSVDGRPPRELAPVPHSPMEGLPPYHRRLLEDDDQGAMYGNLESSRLPPPPALQPPTPATSMHMSSTSSMSSRRGSDMHGSSSMLRPS</sequence>
<dbReference type="InterPro" id="IPR013087">
    <property type="entry name" value="Znf_C2H2_type"/>
</dbReference>
<reference evidence="4" key="1">
    <citation type="submission" date="2014-08" db="EMBL/GenBank/DDBJ databases">
        <authorList>
            <person name="Murali S."/>
            <person name="Richards S."/>
            <person name="Bandaranaike D."/>
            <person name="Bellair M."/>
            <person name="Blankenburg K."/>
            <person name="Chao H."/>
            <person name="Dinh H."/>
            <person name="Doddapaneni H."/>
            <person name="Dugan-Rocha S."/>
            <person name="Elkadiri S."/>
            <person name="Gnanaolivu R."/>
            <person name="Hughes D."/>
            <person name="Lee S."/>
            <person name="Li M."/>
            <person name="Ming W."/>
            <person name="Munidasa M."/>
            <person name="Muniz J."/>
            <person name="Nguyen L."/>
            <person name="Osuji N."/>
            <person name="Pu L.-L."/>
            <person name="Puazo M."/>
            <person name="Skinner E."/>
            <person name="Qu C."/>
            <person name="Quiroz J."/>
            <person name="Raj R."/>
            <person name="Weissenberger G."/>
            <person name="Xin Y."/>
            <person name="Zou X."/>
            <person name="Han Y."/>
            <person name="Worley K."/>
            <person name="Muzny D."/>
            <person name="Gibbs R."/>
        </authorList>
    </citation>
    <scope>NUCLEOTIDE SEQUENCE</scope>
    <source>
        <strain evidence="4">HAZT.00-mixed</strain>
        <tissue evidence="4">Whole organism</tissue>
    </source>
</reference>
<dbReference type="Gene3D" id="3.30.160.60">
    <property type="entry name" value="Classic Zinc Finger"/>
    <property type="match status" value="1"/>
</dbReference>
<keyword evidence="1" id="KW-0479">Metal-binding</keyword>
<reference evidence="4" key="3">
    <citation type="submission" date="2019-06" db="EMBL/GenBank/DDBJ databases">
        <authorList>
            <person name="Poynton C."/>
            <person name="Hasenbein S."/>
            <person name="Benoit J.B."/>
            <person name="Sepulveda M.S."/>
            <person name="Poelchau M.F."/>
            <person name="Murali S.C."/>
            <person name="Chen S."/>
            <person name="Glastad K.M."/>
            <person name="Werren J.H."/>
            <person name="Vineis J.H."/>
            <person name="Bowen J.L."/>
            <person name="Friedrich M."/>
            <person name="Jones J."/>
            <person name="Robertson H.M."/>
            <person name="Feyereisen R."/>
            <person name="Mechler-Hickson A."/>
            <person name="Mathers N."/>
            <person name="Lee C.E."/>
            <person name="Colbourne J.K."/>
            <person name="Biales A."/>
            <person name="Johnston J.S."/>
            <person name="Wellborn G.A."/>
            <person name="Rosendale A.J."/>
            <person name="Cridge A.G."/>
            <person name="Munoz-Torres M.C."/>
            <person name="Bain P.A."/>
            <person name="Manny A.R."/>
            <person name="Major K.M."/>
            <person name="Lambert F.N."/>
            <person name="Vulpe C.D."/>
            <person name="Tuck P."/>
            <person name="Blalock B.J."/>
            <person name="Lin Y.-Y."/>
            <person name="Smith M.E."/>
            <person name="Ochoa-Acuna H."/>
            <person name="Chen M.-J.M."/>
            <person name="Childers C.P."/>
            <person name="Qu J."/>
            <person name="Dugan S."/>
            <person name="Lee S.L."/>
            <person name="Chao H."/>
            <person name="Dinh H."/>
            <person name="Han Y."/>
            <person name="Doddapaneni H."/>
            <person name="Worley K.C."/>
            <person name="Muzny D.M."/>
            <person name="Gibbs R.A."/>
            <person name="Richards S."/>
        </authorList>
    </citation>
    <scope>NUCLEOTIDE SEQUENCE</scope>
    <source>
        <strain evidence="4">HAZT.00-mixed</strain>
        <tissue evidence="4">Whole organism</tissue>
    </source>
</reference>
<dbReference type="InterPro" id="IPR036236">
    <property type="entry name" value="Znf_C2H2_sf"/>
</dbReference>
<dbReference type="RefSeq" id="XP_047738174.1">
    <property type="nucleotide sequence ID" value="XM_047882218.1"/>
</dbReference>
<evidence type="ECO:0000313" key="5">
    <source>
        <dbReference type="Proteomes" id="UP000694843"/>
    </source>
</evidence>
<dbReference type="Proteomes" id="UP000711488">
    <property type="component" value="Unassembled WGS sequence"/>
</dbReference>
<dbReference type="PROSITE" id="PS50157">
    <property type="entry name" value="ZINC_FINGER_C2H2_2"/>
    <property type="match status" value="2"/>
</dbReference>
<name>A0A6A0H146_HYAAZ</name>
<dbReference type="SUPFAM" id="SSF57667">
    <property type="entry name" value="beta-beta-alpha zinc fingers"/>
    <property type="match status" value="1"/>
</dbReference>
<dbReference type="SMART" id="SM00355">
    <property type="entry name" value="ZnF_C2H2"/>
    <property type="match status" value="2"/>
</dbReference>
<dbReference type="EMBL" id="JQDR03009922">
    <property type="protein sequence ID" value="KAA0194999.1"/>
    <property type="molecule type" value="Genomic_DNA"/>
</dbReference>
<organism evidence="4">
    <name type="scientific">Hyalella azteca</name>
    <name type="common">Amphipod</name>
    <dbReference type="NCBI Taxonomy" id="294128"/>
    <lineage>
        <taxon>Eukaryota</taxon>
        <taxon>Metazoa</taxon>
        <taxon>Ecdysozoa</taxon>
        <taxon>Arthropoda</taxon>
        <taxon>Crustacea</taxon>
        <taxon>Multicrustacea</taxon>
        <taxon>Malacostraca</taxon>
        <taxon>Eumalacostraca</taxon>
        <taxon>Peracarida</taxon>
        <taxon>Amphipoda</taxon>
        <taxon>Senticaudata</taxon>
        <taxon>Talitrida</taxon>
        <taxon>Talitroidea</taxon>
        <taxon>Hyalellidae</taxon>
        <taxon>Hyalella</taxon>
    </lineage>
</organism>
<dbReference type="Proteomes" id="UP000694843">
    <property type="component" value="Unplaced"/>
</dbReference>
<dbReference type="KEGG" id="hazt:125178463"/>
<evidence type="ECO:0000256" key="1">
    <source>
        <dbReference type="PROSITE-ProRule" id="PRU00042"/>
    </source>
</evidence>
<accession>A0A6A0H146</accession>
<evidence type="ECO:0000256" key="2">
    <source>
        <dbReference type="SAM" id="MobiDB-lite"/>
    </source>
</evidence>
<keyword evidence="1" id="KW-0862">Zinc</keyword>
<evidence type="ECO:0000313" key="6">
    <source>
        <dbReference type="RefSeq" id="XP_047738174.1"/>
    </source>
</evidence>
<dbReference type="AlphaFoldDB" id="A0A6A0H146"/>
<dbReference type="GO" id="GO:0008270">
    <property type="term" value="F:zinc ion binding"/>
    <property type="evidence" value="ECO:0007669"/>
    <property type="project" value="UniProtKB-KW"/>
</dbReference>